<organism evidence="2 3">
    <name type="scientific">Araneus ventricosus</name>
    <name type="common">Orbweaver spider</name>
    <name type="synonym">Epeira ventricosa</name>
    <dbReference type="NCBI Taxonomy" id="182803"/>
    <lineage>
        <taxon>Eukaryota</taxon>
        <taxon>Metazoa</taxon>
        <taxon>Ecdysozoa</taxon>
        <taxon>Arthropoda</taxon>
        <taxon>Chelicerata</taxon>
        <taxon>Arachnida</taxon>
        <taxon>Araneae</taxon>
        <taxon>Araneomorphae</taxon>
        <taxon>Entelegynae</taxon>
        <taxon>Araneoidea</taxon>
        <taxon>Araneidae</taxon>
        <taxon>Araneus</taxon>
    </lineage>
</organism>
<reference evidence="2 3" key="1">
    <citation type="journal article" date="2019" name="Sci. Rep.">
        <title>Orb-weaving spider Araneus ventricosus genome elucidates the spidroin gene catalogue.</title>
        <authorList>
            <person name="Kono N."/>
            <person name="Nakamura H."/>
            <person name="Ohtoshi R."/>
            <person name="Moran D.A.P."/>
            <person name="Shinohara A."/>
            <person name="Yoshida Y."/>
            <person name="Fujiwara M."/>
            <person name="Mori M."/>
            <person name="Tomita M."/>
            <person name="Arakawa K."/>
        </authorList>
    </citation>
    <scope>NUCLEOTIDE SEQUENCE [LARGE SCALE GENOMIC DNA]</scope>
</reference>
<dbReference type="EMBL" id="BGPR01039365">
    <property type="protein sequence ID" value="GBO15308.1"/>
    <property type="molecule type" value="Genomic_DNA"/>
</dbReference>
<evidence type="ECO:0000313" key="3">
    <source>
        <dbReference type="Proteomes" id="UP000499080"/>
    </source>
</evidence>
<name>A0A4Y2UR01_ARAVE</name>
<proteinExistence type="predicted"/>
<gene>
    <name evidence="2" type="ORF">AVEN_29694_1</name>
    <name evidence="1" type="ORF">AVEN_6144_1</name>
</gene>
<sequence>MTPRQLFDWAKSNIRNISFAYVAQEEYAAEERLLECRFSKAVTVLGTQQFHSFVPVKKGVVQVKYFSNSIEYSLGTCVIPAGMFLPLEEIQGFVTCMYDSTWWLGCVLNENTSSNEIQISFLHPHGPSTSFVYPSYSDILWVSRHSVLTKVDPSAATGRTYKITEAERNLANQTLSNRN</sequence>
<accession>A0A4Y2UR01</accession>
<keyword evidence="3" id="KW-1185">Reference proteome</keyword>
<dbReference type="OrthoDB" id="8195858at2759"/>
<dbReference type="AlphaFoldDB" id="A0A4Y2UR01"/>
<dbReference type="Proteomes" id="UP000499080">
    <property type="component" value="Unassembled WGS sequence"/>
</dbReference>
<protein>
    <submittedName>
        <fullName evidence="2">Uncharacterized protein</fullName>
    </submittedName>
</protein>
<evidence type="ECO:0000313" key="1">
    <source>
        <dbReference type="EMBL" id="GBO15300.1"/>
    </source>
</evidence>
<evidence type="ECO:0000313" key="2">
    <source>
        <dbReference type="EMBL" id="GBO15308.1"/>
    </source>
</evidence>
<comment type="caution">
    <text evidence="2">The sequence shown here is derived from an EMBL/GenBank/DDBJ whole genome shotgun (WGS) entry which is preliminary data.</text>
</comment>
<dbReference type="EMBL" id="BGPR01039359">
    <property type="protein sequence ID" value="GBO15300.1"/>
    <property type="molecule type" value="Genomic_DNA"/>
</dbReference>